<feature type="region of interest" description="Disordered" evidence="1">
    <location>
        <begin position="21"/>
        <end position="54"/>
    </location>
</feature>
<keyword evidence="3" id="KW-1185">Reference proteome</keyword>
<feature type="compositionally biased region" description="Basic and acidic residues" evidence="1">
    <location>
        <begin position="302"/>
        <end position="352"/>
    </location>
</feature>
<feature type="compositionally biased region" description="Basic and acidic residues" evidence="1">
    <location>
        <begin position="105"/>
        <end position="116"/>
    </location>
</feature>
<proteinExistence type="predicted"/>
<dbReference type="EMBL" id="JANBVO010000021">
    <property type="protein sequence ID" value="KAJ9142668.1"/>
    <property type="molecule type" value="Genomic_DNA"/>
</dbReference>
<sequence>MAQTEKLGLQAVLEHRVSSCRWKHRGSTPPLESTEHQTRVQANTERANTPPGAMSRSLIDGLTGADLFLRGGLASTQNKKAGRHVSFSPVVDTEPPAAAQQQQQQREDHRPPRDETPEAEPLPVGQFLRLRGLAPAPGTNATAAHARDSPSRRHYGGGIEGARSGMSIRERLQERSRADGLVRDRRAAAPVAGAPAPDDLDEVRVAQRPVWKPPGAGRFKVEYVAWRRAPRQGQGAGQGDDGLVSIGVEDMQDVTVEEIREVKPDPGREARLEPGWEIKPEPGVEIKPDPGVQVKPKPGTRVKPEPGVEAKPEPGVRIKPETGVEIKAEPRGAVEADPRGMVKPETKGEDNFRGNGGRSSEAWKDLPLWPGVQASPLTDRDDSQGLPGHTPPRTSPDVAPVDATAPAAPTANSDNLIFYPSSSSSEGSESDDQWRTRNMPGRSEKKKRPAPAWWIKAEA</sequence>
<dbReference type="AlphaFoldDB" id="A0AA38RNZ2"/>
<organism evidence="2 3">
    <name type="scientific">Pleurostoma richardsiae</name>
    <dbReference type="NCBI Taxonomy" id="41990"/>
    <lineage>
        <taxon>Eukaryota</taxon>
        <taxon>Fungi</taxon>
        <taxon>Dikarya</taxon>
        <taxon>Ascomycota</taxon>
        <taxon>Pezizomycotina</taxon>
        <taxon>Sordariomycetes</taxon>
        <taxon>Sordariomycetidae</taxon>
        <taxon>Calosphaeriales</taxon>
        <taxon>Pleurostomataceae</taxon>
        <taxon>Pleurostoma</taxon>
    </lineage>
</organism>
<evidence type="ECO:0000313" key="3">
    <source>
        <dbReference type="Proteomes" id="UP001174694"/>
    </source>
</evidence>
<comment type="caution">
    <text evidence="2">The sequence shown here is derived from an EMBL/GenBank/DDBJ whole genome shotgun (WGS) entry which is preliminary data.</text>
</comment>
<reference evidence="2" key="1">
    <citation type="submission" date="2022-07" db="EMBL/GenBank/DDBJ databases">
        <title>Fungi with potential for degradation of polypropylene.</title>
        <authorList>
            <person name="Gostincar C."/>
        </authorList>
    </citation>
    <scope>NUCLEOTIDE SEQUENCE</scope>
    <source>
        <strain evidence="2">EXF-13308</strain>
    </source>
</reference>
<feature type="region of interest" description="Disordered" evidence="1">
    <location>
        <begin position="260"/>
        <end position="459"/>
    </location>
</feature>
<dbReference type="Proteomes" id="UP001174694">
    <property type="component" value="Unassembled WGS sequence"/>
</dbReference>
<name>A0AA38RNZ2_9PEZI</name>
<feature type="compositionally biased region" description="Basic and acidic residues" evidence="1">
    <location>
        <begin position="260"/>
        <end position="288"/>
    </location>
</feature>
<feature type="compositionally biased region" description="Low complexity" evidence="1">
    <location>
        <begin position="396"/>
        <end position="411"/>
    </location>
</feature>
<feature type="region of interest" description="Disordered" evidence="1">
    <location>
        <begin position="77"/>
        <end position="162"/>
    </location>
</feature>
<accession>A0AA38RNZ2</accession>
<evidence type="ECO:0000313" key="2">
    <source>
        <dbReference type="EMBL" id="KAJ9142668.1"/>
    </source>
</evidence>
<gene>
    <name evidence="2" type="ORF">NKR23_g7097</name>
</gene>
<evidence type="ECO:0000256" key="1">
    <source>
        <dbReference type="SAM" id="MobiDB-lite"/>
    </source>
</evidence>
<protein>
    <submittedName>
        <fullName evidence="2">Uncharacterized protein</fullName>
    </submittedName>
</protein>